<sequence>MAEIPVYAMVENRVVDDRLTYSGVVKAGPAVPIHIDLEGQEPIVVRQTLQAGDTLKWGDLAGVVSGKPYFVLPGPLPLYRNLSRGDAGDDVLALQRALLQLGYSSSESGHMDSATMDAASSFFASEGFALSSGRMPTEQSQQVEPGATPKTTAPVDAKTPALSIPYRQLIALPVASATVVSALNIGQKVTPESPLAMFQAEDNFVEFIAEVQQAESLKAGQDVTVRVAEKQMTGRITGLGPFTDAGNGQRAGHPVTVEPTSKADLVLLTPNLSVTVAGQGSAAEALAVPLSGIRQDAEGTYVLRSSGDGRNSKVPATRVAITILRSGGGFAAVSGDLSQGDEVQIS</sequence>
<proteinExistence type="predicted"/>
<dbReference type="InterPro" id="IPR036365">
    <property type="entry name" value="PGBD-like_sf"/>
</dbReference>
<dbReference type="InterPro" id="IPR036366">
    <property type="entry name" value="PGBDSf"/>
</dbReference>
<dbReference type="Gene3D" id="2.40.420.20">
    <property type="match status" value="1"/>
</dbReference>
<accession>A0AB39YSE9</accession>
<reference evidence="2" key="1">
    <citation type="submission" date="2024-07" db="EMBL/GenBank/DDBJ databases">
        <authorList>
            <person name="Li J."/>
            <person name="Wei H."/>
            <person name="Ma J."/>
        </authorList>
    </citation>
    <scope>NUCLEOTIDE SEQUENCE</scope>
    <source>
        <strain evidence="2">AMU7</strain>
    </source>
</reference>
<feature type="region of interest" description="Disordered" evidence="1">
    <location>
        <begin position="134"/>
        <end position="156"/>
    </location>
</feature>
<dbReference type="SUPFAM" id="SSF47090">
    <property type="entry name" value="PGBD-like"/>
    <property type="match status" value="1"/>
</dbReference>
<name>A0AB39YSE9_9MICC</name>
<organism evidence="2">
    <name type="scientific">Paenarthrobacter sp. AMU7</name>
    <dbReference type="NCBI Taxonomy" id="3162492"/>
    <lineage>
        <taxon>Bacteria</taxon>
        <taxon>Bacillati</taxon>
        <taxon>Actinomycetota</taxon>
        <taxon>Actinomycetes</taxon>
        <taxon>Micrococcales</taxon>
        <taxon>Micrococcaceae</taxon>
        <taxon>Paenarthrobacter</taxon>
    </lineage>
</organism>
<dbReference type="EMBL" id="CP165735">
    <property type="protein sequence ID" value="XDV72551.1"/>
    <property type="molecule type" value="Genomic_DNA"/>
</dbReference>
<evidence type="ECO:0000256" key="1">
    <source>
        <dbReference type="SAM" id="MobiDB-lite"/>
    </source>
</evidence>
<dbReference type="AlphaFoldDB" id="A0AB39YSE9"/>
<gene>
    <name evidence="2" type="ORF">ABQM86_05105</name>
</gene>
<evidence type="ECO:0008006" key="3">
    <source>
        <dbReference type="Google" id="ProtNLM"/>
    </source>
</evidence>
<dbReference type="Gene3D" id="1.10.101.10">
    <property type="entry name" value="PGBD-like superfamily/PGBD"/>
    <property type="match status" value="1"/>
</dbReference>
<protein>
    <recommendedName>
        <fullName evidence="3">Peptidoglycan-binding protein</fullName>
    </recommendedName>
</protein>
<evidence type="ECO:0000313" key="2">
    <source>
        <dbReference type="EMBL" id="XDV72551.1"/>
    </source>
</evidence>
<dbReference type="RefSeq" id="WP_369746068.1">
    <property type="nucleotide sequence ID" value="NZ_CP165735.1"/>
</dbReference>